<dbReference type="Pfam" id="PF01189">
    <property type="entry name" value="Methyltr_RsmB-F"/>
    <property type="match status" value="1"/>
</dbReference>
<keyword evidence="8" id="KW-0539">Nucleus</keyword>
<feature type="binding site" evidence="9">
    <location>
        <begin position="337"/>
        <end position="343"/>
    </location>
    <ligand>
        <name>S-adenosyl-L-methionine</name>
        <dbReference type="ChEBI" id="CHEBI:59789"/>
    </ligand>
</feature>
<dbReference type="AlphaFoldDB" id="A0A4Y7NLA7"/>
<dbReference type="InterPro" id="IPR049560">
    <property type="entry name" value="MeTrfase_RsmB-F_NOP2_cat"/>
</dbReference>
<evidence type="ECO:0000256" key="5">
    <source>
        <dbReference type="ARBA" id="ARBA00022679"/>
    </source>
</evidence>
<comment type="similarity">
    <text evidence="2 9">Belongs to the class I-like SAM-binding methyltransferase superfamily. RsmB/NOP family.</text>
</comment>
<dbReference type="PANTHER" id="PTHR22807">
    <property type="entry name" value="NOP2 YEAST -RELATED NOL1/NOP2/FMU SUN DOMAIN-CONTAINING"/>
    <property type="match status" value="1"/>
</dbReference>
<dbReference type="GO" id="GO:0000470">
    <property type="term" value="P:maturation of LSU-rRNA"/>
    <property type="evidence" value="ECO:0007669"/>
    <property type="project" value="TreeGrafter"/>
</dbReference>
<dbReference type="PRINTS" id="PR02008">
    <property type="entry name" value="RCMTFAMILY"/>
</dbReference>
<dbReference type="InterPro" id="IPR054728">
    <property type="entry name" value="RsmB-like_ferredoxin"/>
</dbReference>
<feature type="compositionally biased region" description="Acidic residues" evidence="10">
    <location>
        <begin position="94"/>
        <end position="106"/>
    </location>
</feature>
<evidence type="ECO:0000256" key="7">
    <source>
        <dbReference type="ARBA" id="ARBA00022884"/>
    </source>
</evidence>
<protein>
    <submittedName>
        <fullName evidence="12">EOG090X07AW</fullName>
    </submittedName>
</protein>
<feature type="compositionally biased region" description="Acidic residues" evidence="10">
    <location>
        <begin position="117"/>
        <end position="129"/>
    </location>
</feature>
<evidence type="ECO:0000256" key="6">
    <source>
        <dbReference type="ARBA" id="ARBA00022691"/>
    </source>
</evidence>
<evidence type="ECO:0000259" key="11">
    <source>
        <dbReference type="PROSITE" id="PS51686"/>
    </source>
</evidence>
<evidence type="ECO:0000256" key="3">
    <source>
        <dbReference type="ARBA" id="ARBA00022517"/>
    </source>
</evidence>
<feature type="binding site" evidence="9">
    <location>
        <position position="388"/>
    </location>
    <ligand>
        <name>S-adenosyl-L-methionine</name>
        <dbReference type="ChEBI" id="CHEBI:59789"/>
    </ligand>
</feature>
<dbReference type="PROSITE" id="PS01153">
    <property type="entry name" value="NOL1_NOP2_SUN"/>
    <property type="match status" value="1"/>
</dbReference>
<evidence type="ECO:0000256" key="1">
    <source>
        <dbReference type="ARBA" id="ARBA00004604"/>
    </source>
</evidence>
<comment type="subcellular location">
    <subcellularLocation>
        <location evidence="1">Nucleus</location>
        <location evidence="1">Nucleolus</location>
    </subcellularLocation>
</comment>
<feature type="binding site" evidence="9">
    <location>
        <position position="405"/>
    </location>
    <ligand>
        <name>S-adenosyl-L-methionine</name>
        <dbReference type="ChEBI" id="CHEBI:59789"/>
    </ligand>
</feature>
<dbReference type="InterPro" id="IPR011023">
    <property type="entry name" value="Nop2p"/>
</dbReference>
<evidence type="ECO:0000256" key="9">
    <source>
        <dbReference type="PROSITE-ProRule" id="PRU01023"/>
    </source>
</evidence>
<dbReference type="InterPro" id="IPR023267">
    <property type="entry name" value="RCMT"/>
</dbReference>
<name>A0A4Y7NLA7_9CRUS</name>
<feature type="region of interest" description="Disordered" evidence="10">
    <location>
        <begin position="532"/>
        <end position="624"/>
    </location>
</feature>
<feature type="compositionally biased region" description="Basic residues" evidence="10">
    <location>
        <begin position="563"/>
        <end position="572"/>
    </location>
</feature>
<dbReference type="SUPFAM" id="SSF53335">
    <property type="entry name" value="S-adenosyl-L-methionine-dependent methyltransferases"/>
    <property type="match status" value="1"/>
</dbReference>
<organism evidence="12">
    <name type="scientific">Moina brachiata</name>
    <dbReference type="NCBI Taxonomy" id="675436"/>
    <lineage>
        <taxon>Eukaryota</taxon>
        <taxon>Metazoa</taxon>
        <taxon>Ecdysozoa</taxon>
        <taxon>Arthropoda</taxon>
        <taxon>Crustacea</taxon>
        <taxon>Branchiopoda</taxon>
        <taxon>Diplostraca</taxon>
        <taxon>Cladocera</taxon>
        <taxon>Anomopoda</taxon>
        <taxon>Moinidae</taxon>
        <taxon>Moina</taxon>
    </lineage>
</organism>
<dbReference type="InterPro" id="IPR029063">
    <property type="entry name" value="SAM-dependent_MTases_sf"/>
</dbReference>
<dbReference type="Pfam" id="PF22458">
    <property type="entry name" value="RsmF-B_ferredox"/>
    <property type="match status" value="1"/>
</dbReference>
<dbReference type="Gene3D" id="3.30.70.1170">
    <property type="entry name" value="Sun protein, domain 3"/>
    <property type="match status" value="1"/>
</dbReference>
<reference evidence="12" key="1">
    <citation type="submission" date="2018-08" db="EMBL/GenBank/DDBJ databases">
        <authorList>
            <person name="Cornetti L."/>
        </authorList>
    </citation>
    <scope>NUCLEOTIDE SEQUENCE</scope>
    <source>
        <strain evidence="12">DE-FRO-2-1</strain>
    </source>
</reference>
<dbReference type="GO" id="GO:0070475">
    <property type="term" value="P:rRNA base methylation"/>
    <property type="evidence" value="ECO:0007669"/>
    <property type="project" value="TreeGrafter"/>
</dbReference>
<dbReference type="InterPro" id="IPR001678">
    <property type="entry name" value="MeTrfase_RsmB-F_NOP2_dom"/>
</dbReference>
<dbReference type="GO" id="GO:0003723">
    <property type="term" value="F:RNA binding"/>
    <property type="evidence" value="ECO:0007669"/>
    <property type="project" value="UniProtKB-UniRule"/>
</dbReference>
<evidence type="ECO:0000256" key="8">
    <source>
        <dbReference type="ARBA" id="ARBA00023242"/>
    </source>
</evidence>
<dbReference type="PROSITE" id="PS51686">
    <property type="entry name" value="SAM_MT_RSMB_NOP"/>
    <property type="match status" value="1"/>
</dbReference>
<dbReference type="InterPro" id="IPR018314">
    <property type="entry name" value="RsmB/NOL1/NOP2-like_CS"/>
</dbReference>
<feature type="compositionally biased region" description="Acidic residues" evidence="10">
    <location>
        <begin position="71"/>
        <end position="84"/>
    </location>
</feature>
<dbReference type="PANTHER" id="PTHR22807:SF30">
    <property type="entry name" value="28S RRNA (CYTOSINE(4447)-C(5))-METHYLTRANSFERASE-RELATED"/>
    <property type="match status" value="1"/>
</dbReference>
<keyword evidence="5 9" id="KW-0808">Transferase</keyword>
<evidence type="ECO:0000256" key="2">
    <source>
        <dbReference type="ARBA" id="ARBA00007494"/>
    </source>
</evidence>
<dbReference type="FunFam" id="3.30.70.1170:FF:000001">
    <property type="entry name" value="Ribosomal RNA methyltransferase Nop2"/>
    <property type="match status" value="1"/>
</dbReference>
<dbReference type="EMBL" id="LR023426">
    <property type="protein sequence ID" value="SVE93045.1"/>
    <property type="molecule type" value="mRNA"/>
</dbReference>
<evidence type="ECO:0000256" key="10">
    <source>
        <dbReference type="SAM" id="MobiDB-lite"/>
    </source>
</evidence>
<dbReference type="NCBIfam" id="TIGR00446">
    <property type="entry name" value="nop2p"/>
    <property type="match status" value="1"/>
</dbReference>
<proteinExistence type="evidence at transcript level"/>
<dbReference type="GO" id="GO:0009383">
    <property type="term" value="F:rRNA (cytosine-C5-)-methyltransferase activity"/>
    <property type="evidence" value="ECO:0007669"/>
    <property type="project" value="TreeGrafter"/>
</dbReference>
<keyword evidence="6 9" id="KW-0949">S-adenosyl-L-methionine</keyword>
<evidence type="ECO:0000313" key="12">
    <source>
        <dbReference type="EMBL" id="SVE93045.1"/>
    </source>
</evidence>
<dbReference type="Gene3D" id="3.40.50.150">
    <property type="entry name" value="Vaccinia Virus protein VP39"/>
    <property type="match status" value="1"/>
</dbReference>
<evidence type="ECO:0000256" key="4">
    <source>
        <dbReference type="ARBA" id="ARBA00022603"/>
    </source>
</evidence>
<sequence length="624" mass="69715">MGRKGNYVEKTPRGPGRKAKKQKPPTLPSSLREDKESKATLGRRSQKRAAKRSAVKAGTARAKPAKKTVEDEALDSEDVSDDDGEKQNLFQGDSDSDESMDDDAPIPDDFRASSGEGSDEENEDEEDDLPIERKARELKAKQLEDDELAKKELQLNIQQSEKYLLPSGEEIEKERLLPPDLTLLKTRIRETISVLSDFSKKREEGRSRPEYVEQLRRDLCSYYNYNEYLMEALMETFPLSELMEFLEANENPRPMTIRTNTLKTRRRDLAQALINRGVNLDPVGKWSKVGLIIYSSQVPVGATPEYLAGHYILQGASSFLPVMALAPQEGDRVLDMSAAPGGKTSHIAALMKNTGMIFANDASAERCKALVGNLHRLGVTNSVVMSYDGKMLPKMTKGFDRVLLDAPCSGTGVISKDPSAKMSRNQKDINRCSHLQKELILAAIDCANEGGYIVYSTCSVLMSENEWVVDYALKKRHVQLVDTGLEFGREGFSRFQKLIFHPSLKLTRRFYPHTNNMDGFYVAKLKKISNQIPTSKTEEEPEEKEDEIKADDSDDEETNVTSKKGKRNKKGGKGNQASKKGGQLNGVTKSPNPKQNGGAIQKKKENFQKKKGLKKKMKGPSPKK</sequence>
<feature type="compositionally biased region" description="Basic and acidic residues" evidence="10">
    <location>
        <begin position="1"/>
        <end position="12"/>
    </location>
</feature>
<feature type="binding site" evidence="9">
    <location>
        <position position="361"/>
    </location>
    <ligand>
        <name>S-adenosyl-L-methionine</name>
        <dbReference type="ChEBI" id="CHEBI:59789"/>
    </ligand>
</feature>
<dbReference type="GO" id="GO:0005730">
    <property type="term" value="C:nucleolus"/>
    <property type="evidence" value="ECO:0007669"/>
    <property type="project" value="UniProtKB-SubCell"/>
</dbReference>
<dbReference type="PRINTS" id="PR02012">
    <property type="entry name" value="RCMTNOP2"/>
</dbReference>
<keyword evidence="3" id="KW-0690">Ribosome biogenesis</keyword>
<keyword evidence="7 9" id="KW-0694">RNA-binding</keyword>
<feature type="compositionally biased region" description="Polar residues" evidence="10">
    <location>
        <begin position="585"/>
        <end position="595"/>
    </location>
</feature>
<keyword evidence="4 9" id="KW-0489">Methyltransferase</keyword>
<feature type="region of interest" description="Disordered" evidence="10">
    <location>
        <begin position="1"/>
        <end position="132"/>
    </location>
</feature>
<feature type="domain" description="SAM-dependent MTase RsmB/NOP-type" evidence="11">
    <location>
        <begin position="245"/>
        <end position="528"/>
    </location>
</feature>
<dbReference type="InterPro" id="IPR023273">
    <property type="entry name" value="RCMT_NOP2"/>
</dbReference>
<accession>A0A4Y7NLA7</accession>
<feature type="compositionally biased region" description="Basic residues" evidence="10">
    <location>
        <begin position="609"/>
        <end position="624"/>
    </location>
</feature>
<gene>
    <name evidence="12" type="primary">EOG090X07AW</name>
</gene>
<feature type="active site" description="Nucleophile" evidence="9">
    <location>
        <position position="458"/>
    </location>
</feature>
<feature type="compositionally biased region" description="Basic residues" evidence="10">
    <location>
        <begin position="44"/>
        <end position="54"/>
    </location>
</feature>